<evidence type="ECO:0000256" key="1">
    <source>
        <dbReference type="SAM" id="MobiDB-lite"/>
    </source>
</evidence>
<organism evidence="2 3">
    <name type="scientific">Rhizobium halophytocola</name>
    <dbReference type="NCBI Taxonomy" id="735519"/>
    <lineage>
        <taxon>Bacteria</taxon>
        <taxon>Pseudomonadati</taxon>
        <taxon>Pseudomonadota</taxon>
        <taxon>Alphaproteobacteria</taxon>
        <taxon>Hyphomicrobiales</taxon>
        <taxon>Rhizobiaceae</taxon>
        <taxon>Rhizobium/Agrobacterium group</taxon>
        <taxon>Rhizobium</taxon>
    </lineage>
</organism>
<accession>A0ABS4E3Y2</accession>
<proteinExistence type="predicted"/>
<dbReference type="Proteomes" id="UP000759443">
    <property type="component" value="Unassembled WGS sequence"/>
</dbReference>
<feature type="region of interest" description="Disordered" evidence="1">
    <location>
        <begin position="1"/>
        <end position="23"/>
    </location>
</feature>
<sequence>MEARHRASPGLIAAGPAGSEETAPTDLLEIEAQIHLSGGFLADLPLVLTQEKRLSSGR</sequence>
<dbReference type="EMBL" id="JAGGJU010000012">
    <property type="protein sequence ID" value="MBP1852628.1"/>
    <property type="molecule type" value="Genomic_DNA"/>
</dbReference>
<reference evidence="2 3" key="1">
    <citation type="submission" date="2021-03" db="EMBL/GenBank/DDBJ databases">
        <title>Genomic Encyclopedia of Type Strains, Phase IV (KMG-IV): sequencing the most valuable type-strain genomes for metagenomic binning, comparative biology and taxonomic classification.</title>
        <authorList>
            <person name="Goeker M."/>
        </authorList>
    </citation>
    <scope>NUCLEOTIDE SEQUENCE [LARGE SCALE GENOMIC DNA]</scope>
    <source>
        <strain evidence="2 3">DSM 21600</strain>
    </source>
</reference>
<keyword evidence="3" id="KW-1185">Reference proteome</keyword>
<comment type="caution">
    <text evidence="2">The sequence shown here is derived from an EMBL/GenBank/DDBJ whole genome shotgun (WGS) entry which is preliminary data.</text>
</comment>
<dbReference type="RefSeq" id="WP_209947608.1">
    <property type="nucleotide sequence ID" value="NZ_JAGGJU010000012.1"/>
</dbReference>
<evidence type="ECO:0000313" key="3">
    <source>
        <dbReference type="Proteomes" id="UP000759443"/>
    </source>
</evidence>
<protein>
    <submittedName>
        <fullName evidence="2">Uncharacterized protein</fullName>
    </submittedName>
</protein>
<name>A0ABS4E3Y2_9HYPH</name>
<gene>
    <name evidence="2" type="ORF">J2Z17_004086</name>
</gene>
<evidence type="ECO:0000313" key="2">
    <source>
        <dbReference type="EMBL" id="MBP1852628.1"/>
    </source>
</evidence>